<dbReference type="OMA" id="CTHIFAP"/>
<dbReference type="PANTHER" id="PTHR39598:SF1">
    <property type="entry name" value="AUSTINOID BIOSYNTHESIS CLUSTERS PROTEIN F-RELATED"/>
    <property type="match status" value="1"/>
</dbReference>
<reference evidence="2" key="1">
    <citation type="journal article" date="2013" name="Genome Announc.">
        <title>Draft genome sequence of the grapevine dieback fungus Eutypa lata UCR-EL1.</title>
        <authorList>
            <person name="Blanco-Ulate B."/>
            <person name="Rolshausen P.E."/>
            <person name="Cantu D."/>
        </authorList>
    </citation>
    <scope>NUCLEOTIDE SEQUENCE [LARGE SCALE GENOMIC DNA]</scope>
    <source>
        <strain evidence="2">UCR-EL1</strain>
    </source>
</reference>
<dbReference type="PANTHER" id="PTHR39598">
    <property type="entry name" value="AUSTINOL SYNTHESIS PROTEIN F-RELATED"/>
    <property type="match status" value="1"/>
</dbReference>
<accession>M7SPF3</accession>
<dbReference type="eggNOG" id="ENOG502SUN6">
    <property type="taxonomic scope" value="Eukaryota"/>
</dbReference>
<name>M7SPF3_EUTLA</name>
<keyword evidence="2" id="KW-1185">Reference proteome</keyword>
<evidence type="ECO:0000313" key="1">
    <source>
        <dbReference type="EMBL" id="EMR68324.1"/>
    </source>
</evidence>
<dbReference type="OrthoDB" id="3758478at2759"/>
<protein>
    <submittedName>
        <fullName evidence="1">Uncharacterized protein</fullName>
    </submittedName>
</protein>
<evidence type="ECO:0000313" key="2">
    <source>
        <dbReference type="Proteomes" id="UP000012174"/>
    </source>
</evidence>
<proteinExistence type="predicted"/>
<dbReference type="HOGENOM" id="CLU_108113_2_0_1"/>
<gene>
    <name evidence="1" type="ORF">UCREL1_4662</name>
</gene>
<organism evidence="1 2">
    <name type="scientific">Eutypa lata (strain UCR-EL1)</name>
    <name type="common">Grapevine dieback disease fungus</name>
    <name type="synonym">Eutypa armeniacae</name>
    <dbReference type="NCBI Taxonomy" id="1287681"/>
    <lineage>
        <taxon>Eukaryota</taxon>
        <taxon>Fungi</taxon>
        <taxon>Dikarya</taxon>
        <taxon>Ascomycota</taxon>
        <taxon>Pezizomycotina</taxon>
        <taxon>Sordariomycetes</taxon>
        <taxon>Xylariomycetidae</taxon>
        <taxon>Xylariales</taxon>
        <taxon>Diatrypaceae</taxon>
        <taxon>Eutypa</taxon>
    </lineage>
</organism>
<dbReference type="InterPro" id="IPR050977">
    <property type="entry name" value="Fungal_Meroterpenoid_Isomerase"/>
</dbReference>
<dbReference type="AlphaFoldDB" id="M7SPF3"/>
<dbReference type="KEGG" id="ela:UCREL1_4662"/>
<dbReference type="EMBL" id="KB706258">
    <property type="protein sequence ID" value="EMR68324.1"/>
    <property type="molecule type" value="Genomic_DNA"/>
</dbReference>
<dbReference type="Proteomes" id="UP000012174">
    <property type="component" value="Unassembled WGS sequence"/>
</dbReference>
<sequence length="179" mass="19973">MASQPTVETLLATANTYIQIFTTLDPADLLAIAAENYSHTMAPASLGFSKDGPMDRAHFAAHLGGLRGLLRSFPVRAKETWPNPSLRQVVVWADSRTEFHEHVKDVQQQNGKGEDEWDFRGEYVFVLFMDQSGRQVERVVEFLDSKASEDIKGLISRALRRKGEVEGKRPGDVLGLSET</sequence>